<dbReference type="InterPro" id="IPR013108">
    <property type="entry name" value="Amidohydro_3"/>
</dbReference>
<feature type="domain" description="Amidohydrolase 3" evidence="3">
    <location>
        <begin position="190"/>
        <end position="369"/>
    </location>
</feature>
<evidence type="ECO:0000259" key="3">
    <source>
        <dbReference type="Pfam" id="PF07969"/>
    </source>
</evidence>
<dbReference type="PANTHER" id="PTHR32027">
    <property type="entry name" value="CYTOSINE DEAMINASE"/>
    <property type="match status" value="1"/>
</dbReference>
<dbReference type="InterPro" id="IPR011059">
    <property type="entry name" value="Metal-dep_hydrolase_composite"/>
</dbReference>
<evidence type="ECO:0000313" key="5">
    <source>
        <dbReference type="Proteomes" id="UP000423396"/>
    </source>
</evidence>
<dbReference type="EMBL" id="CP045483">
    <property type="protein sequence ID" value="QGR19568.1"/>
    <property type="molecule type" value="Genomic_DNA"/>
</dbReference>
<keyword evidence="2 4" id="KW-0378">Hydrolase</keyword>
<dbReference type="AlphaFoldDB" id="A0A650CP52"/>
<dbReference type="Proteomes" id="UP000423396">
    <property type="component" value="Chromosome"/>
</dbReference>
<organism evidence="4 5">
    <name type="scientific">Stygiolobus azoricus</name>
    <dbReference type="NCBI Taxonomy" id="41675"/>
    <lineage>
        <taxon>Archaea</taxon>
        <taxon>Thermoproteota</taxon>
        <taxon>Thermoprotei</taxon>
        <taxon>Sulfolobales</taxon>
        <taxon>Sulfolobaceae</taxon>
        <taxon>Stygiolobus</taxon>
    </lineage>
</organism>
<dbReference type="KEGG" id="sazo:D1868_05900"/>
<sequence length="414" mass="46639">MLIINVKFTTDNRLHSIYVNSEGIIECIDCNKKDGLVIDAKGRVISCPFVNPHSHLGYALTLKYARYNESGTLIEGVQITREEILRKIDEEDLRKRLNIIAKMLFINGVLYARSHEPVLNDLAIKMLKVREEVSDLVKIQVVAFPTPGYFYEDNIEKTEKALEEGAEVVGLIPHSEGSVEEGYKSVKLAVELALKYNKLIDGHVDETDDPFSRFSELLARESSLKGIGSKTSISHMTASHSYDNWYFHKLTLLLKESGVSVISNPVVSMHLQGRYDNYPKRRGIARIREMLKNGVNVALGSDNVVDAIYPLGDYNMLRVVQEAFLVDHFVASEVTSLIKTIRDNAYRALNMNKPIIKEGEKAQFIVLQTKSFYDAIRTALPPFLVVNGKYYAHNNLSLSVNGKDVSDELINLVD</sequence>
<evidence type="ECO:0000256" key="1">
    <source>
        <dbReference type="ARBA" id="ARBA00022723"/>
    </source>
</evidence>
<keyword evidence="1" id="KW-0479">Metal-binding</keyword>
<evidence type="ECO:0000313" key="4">
    <source>
        <dbReference type="EMBL" id="QGR19568.1"/>
    </source>
</evidence>
<dbReference type="FunFam" id="3.20.20.140:FF:000019">
    <property type="entry name" value="Cytosine deaminase"/>
    <property type="match status" value="1"/>
</dbReference>
<dbReference type="OrthoDB" id="42910at2157"/>
<dbReference type="Gene3D" id="2.30.40.10">
    <property type="entry name" value="Urease, subunit C, domain 1"/>
    <property type="match status" value="1"/>
</dbReference>
<dbReference type="InterPro" id="IPR052349">
    <property type="entry name" value="Metallo-hydrolase_Enzymes"/>
</dbReference>
<dbReference type="GO" id="GO:0046872">
    <property type="term" value="F:metal ion binding"/>
    <property type="evidence" value="ECO:0007669"/>
    <property type="project" value="UniProtKB-KW"/>
</dbReference>
<dbReference type="Gene3D" id="3.20.20.140">
    <property type="entry name" value="Metal-dependent hydrolases"/>
    <property type="match status" value="1"/>
</dbReference>
<dbReference type="GO" id="GO:0016814">
    <property type="term" value="F:hydrolase activity, acting on carbon-nitrogen (but not peptide) bonds, in cyclic amidines"/>
    <property type="evidence" value="ECO:0007669"/>
    <property type="project" value="TreeGrafter"/>
</dbReference>
<dbReference type="RefSeq" id="WP_156006468.1">
    <property type="nucleotide sequence ID" value="NZ_CP045483.1"/>
</dbReference>
<proteinExistence type="predicted"/>
<dbReference type="CDD" id="cd01293">
    <property type="entry name" value="Bact_CD"/>
    <property type="match status" value="1"/>
</dbReference>
<dbReference type="Pfam" id="PF07969">
    <property type="entry name" value="Amidohydro_3"/>
    <property type="match status" value="1"/>
</dbReference>
<reference evidence="4 5" key="1">
    <citation type="submission" date="2019-10" db="EMBL/GenBank/DDBJ databases">
        <title>Genome Sequences from Six Type Strain Members of the Archaeal Family Sulfolobaceae: Acidianus ambivalens, Acidianus infernus, Metallosphaera prunae, Stygiolobus azoricus, Sulfolobus metallicus, and Sulfurisphaera ohwakuensis.</title>
        <authorList>
            <person name="Counts J.A."/>
            <person name="Kelly R.M."/>
        </authorList>
    </citation>
    <scope>NUCLEOTIDE SEQUENCE [LARGE SCALE GENOMIC DNA]</scope>
    <source>
        <strain evidence="4 5">FC6</strain>
    </source>
</reference>
<dbReference type="SUPFAM" id="SSF51556">
    <property type="entry name" value="Metallo-dependent hydrolases"/>
    <property type="match status" value="1"/>
</dbReference>
<gene>
    <name evidence="4" type="ORF">D1868_05900</name>
</gene>
<name>A0A650CP52_9CREN</name>
<dbReference type="PANTHER" id="PTHR32027:SF0">
    <property type="entry name" value="CYTOSINE DEAMINASE"/>
    <property type="match status" value="1"/>
</dbReference>
<evidence type="ECO:0000256" key="2">
    <source>
        <dbReference type="ARBA" id="ARBA00022801"/>
    </source>
</evidence>
<protein>
    <submittedName>
        <fullName evidence="4">Amidohydrolase family protein</fullName>
    </submittedName>
</protein>
<dbReference type="GeneID" id="42798584"/>
<accession>A0A650CP52</accession>
<keyword evidence="5" id="KW-1185">Reference proteome</keyword>
<dbReference type="InterPro" id="IPR032466">
    <property type="entry name" value="Metal_Hydrolase"/>
</dbReference>